<evidence type="ECO:0000313" key="2">
    <source>
        <dbReference type="EMBL" id="MCJ8011395.1"/>
    </source>
</evidence>
<feature type="transmembrane region" description="Helical" evidence="1">
    <location>
        <begin position="76"/>
        <end position="96"/>
    </location>
</feature>
<sequence length="149" mass="17294">MKVEKKFLIMIAGIVWFIAGFNIMRIGLDAGRGIWEWYFILVALVVYSLFHNLVFRKMVKKHTARIKSYEEQKHNVFRFFDTNSYLIMAFMITLGASLRLSGLVSDAFIAMFYSGLGASLIVAGVSFELHFYRYMKELSKARMSYNSIK</sequence>
<keyword evidence="1" id="KW-0472">Membrane</keyword>
<dbReference type="AlphaFoldDB" id="A0A9X1WP45"/>
<proteinExistence type="predicted"/>
<organism evidence="2 3">
    <name type="scientific">Paenibacillus mangrovi</name>
    <dbReference type="NCBI Taxonomy" id="2931978"/>
    <lineage>
        <taxon>Bacteria</taxon>
        <taxon>Bacillati</taxon>
        <taxon>Bacillota</taxon>
        <taxon>Bacilli</taxon>
        <taxon>Bacillales</taxon>
        <taxon>Paenibacillaceae</taxon>
        <taxon>Paenibacillus</taxon>
    </lineage>
</organism>
<name>A0A9X1WP45_9BACL</name>
<evidence type="ECO:0000313" key="3">
    <source>
        <dbReference type="Proteomes" id="UP001139347"/>
    </source>
</evidence>
<feature type="transmembrane region" description="Helical" evidence="1">
    <location>
        <begin position="108"/>
        <end position="132"/>
    </location>
</feature>
<keyword evidence="1" id="KW-1133">Transmembrane helix</keyword>
<comment type="caution">
    <text evidence="2">The sequence shown here is derived from an EMBL/GenBank/DDBJ whole genome shotgun (WGS) entry which is preliminary data.</text>
</comment>
<dbReference type="EMBL" id="JALIRP010000002">
    <property type="protein sequence ID" value="MCJ8011395.1"/>
    <property type="molecule type" value="Genomic_DNA"/>
</dbReference>
<dbReference type="Proteomes" id="UP001139347">
    <property type="component" value="Unassembled WGS sequence"/>
</dbReference>
<keyword evidence="3" id="KW-1185">Reference proteome</keyword>
<accession>A0A9X1WP45</accession>
<feature type="transmembrane region" description="Helical" evidence="1">
    <location>
        <begin position="34"/>
        <end position="55"/>
    </location>
</feature>
<feature type="transmembrane region" description="Helical" evidence="1">
    <location>
        <begin position="7"/>
        <end position="28"/>
    </location>
</feature>
<reference evidence="2" key="1">
    <citation type="submission" date="2022-04" db="EMBL/GenBank/DDBJ databases">
        <title>Paenibacillus mangrovi sp. nov., a novel endophytic bacterium isolated from bark of Kandelia candel.</title>
        <authorList>
            <person name="Tuo L."/>
        </authorList>
    </citation>
    <scope>NUCLEOTIDE SEQUENCE</scope>
    <source>
        <strain evidence="2">KQZ6P-2</strain>
    </source>
</reference>
<dbReference type="RefSeq" id="WP_244722072.1">
    <property type="nucleotide sequence ID" value="NZ_JALIRP010000002.1"/>
</dbReference>
<keyword evidence="1" id="KW-0812">Transmembrane</keyword>
<protein>
    <submittedName>
        <fullName evidence="2">Uncharacterized protein</fullName>
    </submittedName>
</protein>
<gene>
    <name evidence="2" type="ORF">MUG84_06495</name>
</gene>
<evidence type="ECO:0000256" key="1">
    <source>
        <dbReference type="SAM" id="Phobius"/>
    </source>
</evidence>